<gene>
    <name evidence="2" type="ORF">PXEA_LOCUS22207</name>
</gene>
<proteinExistence type="predicted"/>
<feature type="compositionally biased region" description="Low complexity" evidence="1">
    <location>
        <begin position="273"/>
        <end position="286"/>
    </location>
</feature>
<feature type="non-terminal residue" evidence="2">
    <location>
        <position position="1"/>
    </location>
</feature>
<protein>
    <submittedName>
        <fullName evidence="2">Uncharacterized protein</fullName>
    </submittedName>
</protein>
<feature type="non-terminal residue" evidence="2">
    <location>
        <position position="369"/>
    </location>
</feature>
<accession>A0A3S5A673</accession>
<feature type="compositionally biased region" description="Low complexity" evidence="1">
    <location>
        <begin position="123"/>
        <end position="170"/>
    </location>
</feature>
<sequence length="369" mass="39879">YSPPSPQASFRQSNYNHYSAYHNQNFPSQTFSSSDSRDIDQQGSSANLVTGLLGTLSSACNSPTSAGRGRPPDETPTRLNLIPGTAVPRLVGTSRIISTSASQSVCDGSADLALERSKMPYLPTHQPPTSSSSFSSSSLSTSVTSPDQQLQDQHYLSQPLQQQGQLSHYQSRSHSPQSLQQHTRHHLPQLPYHSPTQMGTATSPSMNSKQLHCSHISQSHTSPYQSQNQQQQQHHPHINLHQQLPLSPGPQRRFIDGILPAQQSRLMRTDYESGQSSPSPAGSATPVPTPRRESLLMGSCQTSSTAITCALGGVQQHQYQQNSLKSDGAQTMAFARRAQGPGGSEEPQSAGMESLSAGNKTVSDVEMEQ</sequence>
<feature type="region of interest" description="Disordered" evidence="1">
    <location>
        <begin position="335"/>
        <end position="369"/>
    </location>
</feature>
<keyword evidence="3" id="KW-1185">Reference proteome</keyword>
<feature type="compositionally biased region" description="Low complexity" evidence="1">
    <location>
        <begin position="225"/>
        <end position="245"/>
    </location>
</feature>
<evidence type="ECO:0000313" key="3">
    <source>
        <dbReference type="Proteomes" id="UP000784294"/>
    </source>
</evidence>
<feature type="region of interest" description="Disordered" evidence="1">
    <location>
        <begin position="21"/>
        <end position="45"/>
    </location>
</feature>
<evidence type="ECO:0000256" key="1">
    <source>
        <dbReference type="SAM" id="MobiDB-lite"/>
    </source>
</evidence>
<feature type="compositionally biased region" description="Polar residues" evidence="1">
    <location>
        <begin position="172"/>
        <end position="181"/>
    </location>
</feature>
<evidence type="ECO:0000313" key="2">
    <source>
        <dbReference type="EMBL" id="VEL28767.1"/>
    </source>
</evidence>
<feature type="region of interest" description="Disordered" evidence="1">
    <location>
        <begin position="59"/>
        <end position="83"/>
    </location>
</feature>
<feature type="compositionally biased region" description="Polar residues" evidence="1">
    <location>
        <begin position="194"/>
        <end position="224"/>
    </location>
</feature>
<feature type="compositionally biased region" description="Polar residues" evidence="1">
    <location>
        <begin position="21"/>
        <end position="34"/>
    </location>
</feature>
<feature type="region of interest" description="Disordered" evidence="1">
    <location>
        <begin position="120"/>
        <end position="254"/>
    </location>
</feature>
<dbReference type="Proteomes" id="UP000784294">
    <property type="component" value="Unassembled WGS sequence"/>
</dbReference>
<feature type="region of interest" description="Disordered" evidence="1">
    <location>
        <begin position="269"/>
        <end position="293"/>
    </location>
</feature>
<comment type="caution">
    <text evidence="2">The sequence shown here is derived from an EMBL/GenBank/DDBJ whole genome shotgun (WGS) entry which is preliminary data.</text>
</comment>
<name>A0A3S5A673_9PLAT</name>
<organism evidence="2 3">
    <name type="scientific">Protopolystoma xenopodis</name>
    <dbReference type="NCBI Taxonomy" id="117903"/>
    <lineage>
        <taxon>Eukaryota</taxon>
        <taxon>Metazoa</taxon>
        <taxon>Spiralia</taxon>
        <taxon>Lophotrochozoa</taxon>
        <taxon>Platyhelminthes</taxon>
        <taxon>Monogenea</taxon>
        <taxon>Polyopisthocotylea</taxon>
        <taxon>Polystomatidea</taxon>
        <taxon>Polystomatidae</taxon>
        <taxon>Protopolystoma</taxon>
    </lineage>
</organism>
<dbReference type="AlphaFoldDB" id="A0A3S5A673"/>
<dbReference type="EMBL" id="CAAALY010097640">
    <property type="protein sequence ID" value="VEL28767.1"/>
    <property type="molecule type" value="Genomic_DNA"/>
</dbReference>
<reference evidence="2" key="1">
    <citation type="submission" date="2018-11" db="EMBL/GenBank/DDBJ databases">
        <authorList>
            <consortium name="Pathogen Informatics"/>
        </authorList>
    </citation>
    <scope>NUCLEOTIDE SEQUENCE</scope>
</reference>